<gene>
    <name evidence="1" type="ORF">M9H77_36498</name>
</gene>
<accession>A0ACB9ZSC6</accession>
<sequence>MGMHRNPQHLVDFIEWAPGLVQFLTKTQMSYLTCELNIMTSGAHYCALVGDFNGWSPTEICTREDYFAHDDYEPDNLYFQHYNYVDDYDEGNSGVTIEEIFQKANDEYWEPGEDWYKKSRYEVAAKLYEQIFGPNGPQTEDELEDNLIQRLRYKA</sequence>
<organism evidence="1 2">
    <name type="scientific">Catharanthus roseus</name>
    <name type="common">Madagascar periwinkle</name>
    <name type="synonym">Vinca rosea</name>
    <dbReference type="NCBI Taxonomy" id="4058"/>
    <lineage>
        <taxon>Eukaryota</taxon>
        <taxon>Viridiplantae</taxon>
        <taxon>Streptophyta</taxon>
        <taxon>Embryophyta</taxon>
        <taxon>Tracheophyta</taxon>
        <taxon>Spermatophyta</taxon>
        <taxon>Magnoliopsida</taxon>
        <taxon>eudicotyledons</taxon>
        <taxon>Gunneridae</taxon>
        <taxon>Pentapetalae</taxon>
        <taxon>asterids</taxon>
        <taxon>lamiids</taxon>
        <taxon>Gentianales</taxon>
        <taxon>Apocynaceae</taxon>
        <taxon>Rauvolfioideae</taxon>
        <taxon>Vinceae</taxon>
        <taxon>Catharanthinae</taxon>
        <taxon>Catharanthus</taxon>
    </lineage>
</organism>
<evidence type="ECO:0000313" key="1">
    <source>
        <dbReference type="EMBL" id="KAI5650493.1"/>
    </source>
</evidence>
<protein>
    <submittedName>
        <fullName evidence="1">Uncharacterized protein</fullName>
    </submittedName>
</protein>
<name>A0ACB9ZSC6_CATRO</name>
<evidence type="ECO:0000313" key="2">
    <source>
        <dbReference type="Proteomes" id="UP001060085"/>
    </source>
</evidence>
<proteinExistence type="predicted"/>
<keyword evidence="2" id="KW-1185">Reference proteome</keyword>
<reference evidence="2" key="1">
    <citation type="journal article" date="2023" name="Nat. Plants">
        <title>Single-cell RNA sequencing provides a high-resolution roadmap for understanding the multicellular compartmentation of specialized metabolism.</title>
        <authorList>
            <person name="Sun S."/>
            <person name="Shen X."/>
            <person name="Li Y."/>
            <person name="Li Y."/>
            <person name="Wang S."/>
            <person name="Li R."/>
            <person name="Zhang H."/>
            <person name="Shen G."/>
            <person name="Guo B."/>
            <person name="Wei J."/>
            <person name="Xu J."/>
            <person name="St-Pierre B."/>
            <person name="Chen S."/>
            <person name="Sun C."/>
        </authorList>
    </citation>
    <scope>NUCLEOTIDE SEQUENCE [LARGE SCALE GENOMIC DNA]</scope>
</reference>
<dbReference type="EMBL" id="CM044708">
    <property type="protein sequence ID" value="KAI5650493.1"/>
    <property type="molecule type" value="Genomic_DNA"/>
</dbReference>
<comment type="caution">
    <text evidence="1">The sequence shown here is derived from an EMBL/GenBank/DDBJ whole genome shotgun (WGS) entry which is preliminary data.</text>
</comment>
<dbReference type="Proteomes" id="UP001060085">
    <property type="component" value="Linkage Group LG08"/>
</dbReference>